<dbReference type="InterPro" id="IPR006076">
    <property type="entry name" value="FAD-dep_OxRdtase"/>
</dbReference>
<dbReference type="InterPro" id="IPR052745">
    <property type="entry name" value="G3P_Oxidase/Oxidoreductase"/>
</dbReference>
<sequence>MYDIVIIGAGVVGAAIARELSRYKLNVCIIDRSEDVSSGASKANSGIVHGGYSDKPGTLKAELCVKGSRMFEKLNRELNFGYRETGSLVLAFSEEEKDYLEKLYDDGIKNGVKGMEIIDGNKARELEPYISKDVKWALYCKDAGVCSPYEFTIALIENAIENGVKLKLGTEVLGIEKKVDHFVVHTKKGDFQSKYIINAAGVFSDKIAAMVGADDFYIIPRKGEYVLLNKDQSYLAGKVIFQVPSDKGKGILVTTTYHGNLMIGPNAQEVDYKEDVSTDENSLKYIIDTARKSIEGFDIKKAITSFSGIRATSNRKDFIIEETKIKGFINVAGIDSPGLTSSPAIAAKVVEILKKNFCHLEEDKDFSPYRKGIIVKKDKNFQGDINCQEPEKHIICRCEQVTEAEIVDAIHRNIPVKSIDAIKRRTRAGMGMCQGAFCGKRVKEIIARELNIPIGEVLQREDKSSDLIKRVKRSDIINIE</sequence>
<evidence type="ECO:0000313" key="3">
    <source>
        <dbReference type="EMBL" id="MDW8800994.1"/>
    </source>
</evidence>
<evidence type="ECO:0000259" key="2">
    <source>
        <dbReference type="Pfam" id="PF04324"/>
    </source>
</evidence>
<dbReference type="PANTHER" id="PTHR42720">
    <property type="entry name" value="GLYCEROL-3-PHOSPHATE DEHYDROGENASE"/>
    <property type="match status" value="1"/>
</dbReference>
<dbReference type="InterPro" id="IPR041854">
    <property type="entry name" value="BFD-like_2Fe2S-bd_dom_sf"/>
</dbReference>
<dbReference type="Proteomes" id="UP001281656">
    <property type="component" value="Unassembled WGS sequence"/>
</dbReference>
<dbReference type="Gene3D" id="3.50.50.60">
    <property type="entry name" value="FAD/NAD(P)-binding domain"/>
    <property type="match status" value="1"/>
</dbReference>
<evidence type="ECO:0000313" key="4">
    <source>
        <dbReference type="Proteomes" id="UP001281656"/>
    </source>
</evidence>
<dbReference type="EMBL" id="JARUJP010000007">
    <property type="protein sequence ID" value="MDW8800994.1"/>
    <property type="molecule type" value="Genomic_DNA"/>
</dbReference>
<reference evidence="3 4" key="1">
    <citation type="submission" date="2023-04" db="EMBL/GenBank/DDBJ databases">
        <title>Clostridium tannerae sp. nov., isolated from the fecal material of an alpaca.</title>
        <authorList>
            <person name="Miller S."/>
            <person name="Hendry M."/>
            <person name="King J."/>
            <person name="Sankaranarayanan K."/>
            <person name="Lawson P.A."/>
        </authorList>
    </citation>
    <scope>NUCLEOTIDE SEQUENCE [LARGE SCALE GENOMIC DNA]</scope>
    <source>
        <strain evidence="3 4">A1-XYC3</strain>
    </source>
</reference>
<dbReference type="PANTHER" id="PTHR42720:SF1">
    <property type="entry name" value="GLYCEROL 3-PHOSPHATE OXIDASE"/>
    <property type="match status" value="1"/>
</dbReference>
<feature type="domain" description="FAD dependent oxidoreductase" evidence="1">
    <location>
        <begin position="3"/>
        <end position="351"/>
    </location>
</feature>
<dbReference type="InterPro" id="IPR007419">
    <property type="entry name" value="BFD-like_2Fe2S-bd_dom"/>
</dbReference>
<gene>
    <name evidence="3" type="ORF">P8V03_07480</name>
</gene>
<dbReference type="Pfam" id="PF01266">
    <property type="entry name" value="DAO"/>
    <property type="match status" value="1"/>
</dbReference>
<proteinExistence type="predicted"/>
<dbReference type="Gene3D" id="1.10.10.1100">
    <property type="entry name" value="BFD-like [2Fe-2S]-binding domain"/>
    <property type="match status" value="1"/>
</dbReference>
<dbReference type="CDD" id="cd19946">
    <property type="entry name" value="GlpA-like_Fer2_BFD-like"/>
    <property type="match status" value="1"/>
</dbReference>
<dbReference type="Gene3D" id="3.30.9.10">
    <property type="entry name" value="D-Amino Acid Oxidase, subunit A, domain 2"/>
    <property type="match status" value="1"/>
</dbReference>
<name>A0ABU4JS71_9CLOT</name>
<keyword evidence="4" id="KW-1185">Reference proteome</keyword>
<dbReference type="SUPFAM" id="SSF51905">
    <property type="entry name" value="FAD/NAD(P)-binding domain"/>
    <property type="match status" value="1"/>
</dbReference>
<protein>
    <submittedName>
        <fullName evidence="3">NAD(P)/FAD-dependent oxidoreductase</fullName>
    </submittedName>
</protein>
<dbReference type="RefSeq" id="WP_318797683.1">
    <property type="nucleotide sequence ID" value="NZ_JARUJP010000007.1"/>
</dbReference>
<accession>A0ABU4JS71</accession>
<dbReference type="InterPro" id="IPR036188">
    <property type="entry name" value="FAD/NAD-bd_sf"/>
</dbReference>
<comment type="caution">
    <text evidence="3">The sequence shown here is derived from an EMBL/GenBank/DDBJ whole genome shotgun (WGS) entry which is preliminary data.</text>
</comment>
<feature type="domain" description="BFD-like [2Fe-2S]-binding" evidence="2">
    <location>
        <begin position="394"/>
        <end position="448"/>
    </location>
</feature>
<evidence type="ECO:0000259" key="1">
    <source>
        <dbReference type="Pfam" id="PF01266"/>
    </source>
</evidence>
<organism evidence="3 4">
    <name type="scientific">Clostridium tanneri</name>
    <dbReference type="NCBI Taxonomy" id="3037988"/>
    <lineage>
        <taxon>Bacteria</taxon>
        <taxon>Bacillati</taxon>
        <taxon>Bacillota</taxon>
        <taxon>Clostridia</taxon>
        <taxon>Eubacteriales</taxon>
        <taxon>Clostridiaceae</taxon>
        <taxon>Clostridium</taxon>
    </lineage>
</organism>
<dbReference type="Pfam" id="PF04324">
    <property type="entry name" value="Fer2_BFD"/>
    <property type="match status" value="1"/>
</dbReference>